<dbReference type="EMBL" id="CP070499">
    <property type="protein sequence ID" value="QSB17102.1"/>
    <property type="molecule type" value="Genomic_DNA"/>
</dbReference>
<protein>
    <submittedName>
        <fullName evidence="1">Uncharacterized protein</fullName>
    </submittedName>
</protein>
<dbReference type="Proteomes" id="UP000662857">
    <property type="component" value="Chromosome"/>
</dbReference>
<keyword evidence="2" id="KW-1185">Reference proteome</keyword>
<sequence>MIVRMWEVRGYPDRVPELVDWVCSTALSAVEHDPRYAGSEVYSSTDRVVVISHWRGEPEPLPEPPSELVARPAHEWDFTPVDR</sequence>
<dbReference type="KEGG" id="nhy:JQS43_04270"/>
<name>A0A895YMA7_9ACTN</name>
<accession>A0A895YMA7</accession>
<evidence type="ECO:0000313" key="2">
    <source>
        <dbReference type="Proteomes" id="UP000662857"/>
    </source>
</evidence>
<gene>
    <name evidence="1" type="ORF">JQS43_04270</name>
</gene>
<dbReference type="AlphaFoldDB" id="A0A895YMA7"/>
<proteinExistence type="predicted"/>
<reference evidence="1" key="1">
    <citation type="submission" date="2021-02" db="EMBL/GenBank/DDBJ databases">
        <title>Natrosporangium hydrolyticum gen. nov., sp. nov, a haloalkaliphilic actinobacterium from a soda solonchak soil.</title>
        <authorList>
            <person name="Sorokin D.Y."/>
            <person name="Khijniak T.V."/>
            <person name="Zakharycheva A.P."/>
            <person name="Boueva O.V."/>
            <person name="Ariskina E.V."/>
            <person name="Hahnke R.L."/>
            <person name="Bunk B."/>
            <person name="Sproer C."/>
            <person name="Schumann P."/>
            <person name="Evtushenko L.I."/>
            <person name="Kublanov I.V."/>
        </authorList>
    </citation>
    <scope>NUCLEOTIDE SEQUENCE</scope>
    <source>
        <strain evidence="1">DSM 106523</strain>
    </source>
</reference>
<dbReference type="RefSeq" id="WP_239679310.1">
    <property type="nucleotide sequence ID" value="NZ_CP070499.1"/>
</dbReference>
<organism evidence="1 2">
    <name type="scientific">Natronosporangium hydrolyticum</name>
    <dbReference type="NCBI Taxonomy" id="2811111"/>
    <lineage>
        <taxon>Bacteria</taxon>
        <taxon>Bacillati</taxon>
        <taxon>Actinomycetota</taxon>
        <taxon>Actinomycetes</taxon>
        <taxon>Micromonosporales</taxon>
        <taxon>Micromonosporaceae</taxon>
        <taxon>Natronosporangium</taxon>
    </lineage>
</organism>
<evidence type="ECO:0000313" key="1">
    <source>
        <dbReference type="EMBL" id="QSB17102.1"/>
    </source>
</evidence>